<organism evidence="1 2">
    <name type="scientific">Diphasiastrum complanatum</name>
    <name type="common">Issler's clubmoss</name>
    <name type="synonym">Lycopodium complanatum</name>
    <dbReference type="NCBI Taxonomy" id="34168"/>
    <lineage>
        <taxon>Eukaryota</taxon>
        <taxon>Viridiplantae</taxon>
        <taxon>Streptophyta</taxon>
        <taxon>Embryophyta</taxon>
        <taxon>Tracheophyta</taxon>
        <taxon>Lycopodiopsida</taxon>
        <taxon>Lycopodiales</taxon>
        <taxon>Lycopodiaceae</taxon>
        <taxon>Lycopodioideae</taxon>
        <taxon>Diphasiastrum</taxon>
    </lineage>
</organism>
<dbReference type="Proteomes" id="UP001162992">
    <property type="component" value="Chromosome 5"/>
</dbReference>
<dbReference type="EMBL" id="CM055096">
    <property type="protein sequence ID" value="KAJ7556046.1"/>
    <property type="molecule type" value="Genomic_DNA"/>
</dbReference>
<evidence type="ECO:0000313" key="2">
    <source>
        <dbReference type="Proteomes" id="UP001162992"/>
    </source>
</evidence>
<comment type="caution">
    <text evidence="1">The sequence shown here is derived from an EMBL/GenBank/DDBJ whole genome shotgun (WGS) entry which is preliminary data.</text>
</comment>
<protein>
    <submittedName>
        <fullName evidence="1">Uncharacterized protein</fullName>
    </submittedName>
</protein>
<proteinExistence type="predicted"/>
<gene>
    <name evidence="1" type="ORF">O6H91_05G066400</name>
</gene>
<accession>A0ACC2DP15</accession>
<keyword evidence="2" id="KW-1185">Reference proteome</keyword>
<evidence type="ECO:0000313" key="1">
    <source>
        <dbReference type="EMBL" id="KAJ7556046.1"/>
    </source>
</evidence>
<name>A0ACC2DP15_DIPCM</name>
<reference evidence="2" key="1">
    <citation type="journal article" date="2024" name="Proc. Natl. Acad. Sci. U.S.A.">
        <title>Extraordinary preservation of gene collinearity over three hundred million years revealed in homosporous lycophytes.</title>
        <authorList>
            <person name="Li C."/>
            <person name="Wickell D."/>
            <person name="Kuo L.Y."/>
            <person name="Chen X."/>
            <person name="Nie B."/>
            <person name="Liao X."/>
            <person name="Peng D."/>
            <person name="Ji J."/>
            <person name="Jenkins J."/>
            <person name="Williams M."/>
            <person name="Shu S."/>
            <person name="Plott C."/>
            <person name="Barry K."/>
            <person name="Rajasekar S."/>
            <person name="Grimwood J."/>
            <person name="Han X."/>
            <person name="Sun S."/>
            <person name="Hou Z."/>
            <person name="He W."/>
            <person name="Dai G."/>
            <person name="Sun C."/>
            <person name="Schmutz J."/>
            <person name="Leebens-Mack J.H."/>
            <person name="Li F.W."/>
            <person name="Wang L."/>
        </authorList>
    </citation>
    <scope>NUCLEOTIDE SEQUENCE [LARGE SCALE GENOMIC DNA]</scope>
    <source>
        <strain evidence="2">cv. PW_Plant_1</strain>
    </source>
</reference>
<sequence length="546" mass="60228">MARKNLEVLSALDLAKTQWYHFTAIIISGMGFFTDAYDLFCISTVTKLLGRLYYYDPTTGKPGFLPANVNSAVTSVALCGTLAGQLFFGWLGDKLGRKKVYGTTLLLMIVCSLGSGLSFGSTAKSVMTTLCFFRFWLGFGIGGDYPLSATIMSEYANKKTRGAFIAAVFAMQGIGILTGGAVAIIVSSIFKHAYKRPTFAEDHILSTPPQADFVWRIIFMFGAFPAALTFYSRMKMPETARYTALVQKNAKQAAADMTKVLEVEFTPEQAFETDTAAQEEYGLFSKKFLRKHGSQLFGCASCWFLLDIAFYSQNLFQKDVFTDIGWIPGASKMNALEEVYKIARAQSLIALFSTVPGYWFTVAFIDIIGRFVIQLMGFFFMTVFMFALSIPYYHWRGHNKCPPPSDKFCGGHRTAFLVLYAFTFFWSNFGPNSTTFIVPAEIFPARLRSTCHGISAACGKAGAIVGAFGFLYASESKKKLETDPGYPTGIGIKDSLLLLAISNAFGFVLTFLVPETKGKSLEDLSGENDDSTEELPPPRRDQAIVV</sequence>